<dbReference type="Proteomes" id="UP001152484">
    <property type="component" value="Unassembled WGS sequence"/>
</dbReference>
<accession>A0A9P0ZZP9</accession>
<dbReference type="AlphaFoldDB" id="A0A9P0ZZP9"/>
<protein>
    <submittedName>
        <fullName evidence="2">Uncharacterized protein</fullName>
    </submittedName>
</protein>
<feature type="region of interest" description="Disordered" evidence="1">
    <location>
        <begin position="1"/>
        <end position="88"/>
    </location>
</feature>
<evidence type="ECO:0000256" key="1">
    <source>
        <dbReference type="SAM" id="MobiDB-lite"/>
    </source>
</evidence>
<proteinExistence type="predicted"/>
<comment type="caution">
    <text evidence="2">The sequence shown here is derived from an EMBL/GenBank/DDBJ whole genome shotgun (WGS) entry which is preliminary data.</text>
</comment>
<gene>
    <name evidence="2" type="ORF">CEURO_LOCUS22510</name>
</gene>
<name>A0A9P0ZZP9_CUSEU</name>
<organism evidence="2 3">
    <name type="scientific">Cuscuta europaea</name>
    <name type="common">European dodder</name>
    <dbReference type="NCBI Taxonomy" id="41803"/>
    <lineage>
        <taxon>Eukaryota</taxon>
        <taxon>Viridiplantae</taxon>
        <taxon>Streptophyta</taxon>
        <taxon>Embryophyta</taxon>
        <taxon>Tracheophyta</taxon>
        <taxon>Spermatophyta</taxon>
        <taxon>Magnoliopsida</taxon>
        <taxon>eudicotyledons</taxon>
        <taxon>Gunneridae</taxon>
        <taxon>Pentapetalae</taxon>
        <taxon>asterids</taxon>
        <taxon>lamiids</taxon>
        <taxon>Solanales</taxon>
        <taxon>Convolvulaceae</taxon>
        <taxon>Cuscuteae</taxon>
        <taxon>Cuscuta</taxon>
        <taxon>Cuscuta subgen. Cuscuta</taxon>
    </lineage>
</organism>
<keyword evidence="3" id="KW-1185">Reference proteome</keyword>
<evidence type="ECO:0000313" key="2">
    <source>
        <dbReference type="EMBL" id="CAH9119812.1"/>
    </source>
</evidence>
<evidence type="ECO:0000313" key="3">
    <source>
        <dbReference type="Proteomes" id="UP001152484"/>
    </source>
</evidence>
<reference evidence="2" key="1">
    <citation type="submission" date="2022-07" db="EMBL/GenBank/DDBJ databases">
        <authorList>
            <person name="Macas J."/>
            <person name="Novak P."/>
            <person name="Neumann P."/>
        </authorList>
    </citation>
    <scope>NUCLEOTIDE SEQUENCE</scope>
</reference>
<sequence>MQVPSTVQGPLELATEASTDLRPISSAAQLLLGGSGTMDLCPPQKSTPTPTPQSTPSPANRDRHLQNTGYVDRFSPLAQEDVTSNPLLHSQISSHGFLNNGSREIQKIKSRPAIGKSTNLKDERLLMPGLICPSIPGREVTKKVWSSENRGLSSQGGIG</sequence>
<dbReference type="EMBL" id="CAMAPE010000080">
    <property type="protein sequence ID" value="CAH9119812.1"/>
    <property type="molecule type" value="Genomic_DNA"/>
</dbReference>